<gene>
    <name evidence="1" type="ORF">CDAR_445891</name>
</gene>
<keyword evidence="2" id="KW-1185">Reference proteome</keyword>
<dbReference type="EMBL" id="BPLQ01010512">
    <property type="protein sequence ID" value="GIY51255.1"/>
    <property type="molecule type" value="Genomic_DNA"/>
</dbReference>
<reference evidence="1 2" key="1">
    <citation type="submission" date="2021-06" db="EMBL/GenBank/DDBJ databases">
        <title>Caerostris darwini draft genome.</title>
        <authorList>
            <person name="Kono N."/>
            <person name="Arakawa K."/>
        </authorList>
    </citation>
    <scope>NUCLEOTIDE SEQUENCE [LARGE SCALE GENOMIC DNA]</scope>
</reference>
<accession>A0AAV4U0I6</accession>
<organism evidence="1 2">
    <name type="scientific">Caerostris darwini</name>
    <dbReference type="NCBI Taxonomy" id="1538125"/>
    <lineage>
        <taxon>Eukaryota</taxon>
        <taxon>Metazoa</taxon>
        <taxon>Ecdysozoa</taxon>
        <taxon>Arthropoda</taxon>
        <taxon>Chelicerata</taxon>
        <taxon>Arachnida</taxon>
        <taxon>Araneae</taxon>
        <taxon>Araneomorphae</taxon>
        <taxon>Entelegynae</taxon>
        <taxon>Araneoidea</taxon>
        <taxon>Araneidae</taxon>
        <taxon>Caerostris</taxon>
    </lineage>
</organism>
<name>A0AAV4U0I6_9ARAC</name>
<evidence type="ECO:0000313" key="2">
    <source>
        <dbReference type="Proteomes" id="UP001054837"/>
    </source>
</evidence>
<comment type="caution">
    <text evidence="1">The sequence shown here is derived from an EMBL/GenBank/DDBJ whole genome shotgun (WGS) entry which is preliminary data.</text>
</comment>
<dbReference type="Proteomes" id="UP001054837">
    <property type="component" value="Unassembled WGS sequence"/>
</dbReference>
<protein>
    <submittedName>
        <fullName evidence="1">Uncharacterized protein</fullName>
    </submittedName>
</protein>
<proteinExistence type="predicted"/>
<dbReference type="AlphaFoldDB" id="A0AAV4U0I6"/>
<sequence length="117" mass="13706">MIIRHPFTASYHESHPRKHFHSQTFTRALLGFYQKGVLQYLSPRLQRHSSVLLPRGRGGEWGGGVQQLKVLIPHEWKESRSRKENPICQENHHPTRSRCPPHLGIFWNVRRAEIIAT</sequence>
<evidence type="ECO:0000313" key="1">
    <source>
        <dbReference type="EMBL" id="GIY51255.1"/>
    </source>
</evidence>